<accession>A0A0F9M920</accession>
<dbReference type="PROSITE" id="PS51257">
    <property type="entry name" value="PROKAR_LIPOPROTEIN"/>
    <property type="match status" value="1"/>
</dbReference>
<name>A0A0F9M920_9ZZZZ</name>
<evidence type="ECO:0000313" key="1">
    <source>
        <dbReference type="EMBL" id="KKM73185.1"/>
    </source>
</evidence>
<organism evidence="1">
    <name type="scientific">marine sediment metagenome</name>
    <dbReference type="NCBI Taxonomy" id="412755"/>
    <lineage>
        <taxon>unclassified sequences</taxon>
        <taxon>metagenomes</taxon>
        <taxon>ecological metagenomes</taxon>
    </lineage>
</organism>
<reference evidence="1" key="1">
    <citation type="journal article" date="2015" name="Nature">
        <title>Complex archaea that bridge the gap between prokaryotes and eukaryotes.</title>
        <authorList>
            <person name="Spang A."/>
            <person name="Saw J.H."/>
            <person name="Jorgensen S.L."/>
            <person name="Zaremba-Niedzwiedzka K."/>
            <person name="Martijn J."/>
            <person name="Lind A.E."/>
            <person name="van Eijk R."/>
            <person name="Schleper C."/>
            <person name="Guy L."/>
            <person name="Ettema T.J."/>
        </authorList>
    </citation>
    <scope>NUCLEOTIDE SEQUENCE</scope>
</reference>
<gene>
    <name evidence="1" type="ORF">LCGC14_1412950</name>
</gene>
<evidence type="ECO:0008006" key="2">
    <source>
        <dbReference type="Google" id="ProtNLM"/>
    </source>
</evidence>
<comment type="caution">
    <text evidence="1">The sequence shown here is derived from an EMBL/GenBank/DDBJ whole genome shotgun (WGS) entry which is preliminary data.</text>
</comment>
<sequence length="65" mass="7138">MKQIFLLMAVALIGCGDATGPEVDPCAAIPWQIDEATGIRYKICLERRLVRKELLPLPTAGQSQK</sequence>
<protein>
    <recommendedName>
        <fullName evidence="2">Lipoprotein</fullName>
    </recommendedName>
</protein>
<dbReference type="EMBL" id="LAZR01009344">
    <property type="protein sequence ID" value="KKM73185.1"/>
    <property type="molecule type" value="Genomic_DNA"/>
</dbReference>
<dbReference type="AlphaFoldDB" id="A0A0F9M920"/>
<proteinExistence type="predicted"/>